<dbReference type="InterPro" id="IPR002772">
    <property type="entry name" value="Glyco_hydro_3_C"/>
</dbReference>
<keyword evidence="3" id="KW-0119">Carbohydrate metabolism</keyword>
<evidence type="ECO:0000256" key="1">
    <source>
        <dbReference type="ARBA" id="ARBA00005336"/>
    </source>
</evidence>
<dbReference type="InterPro" id="IPR050288">
    <property type="entry name" value="Cellulose_deg_GH3"/>
</dbReference>
<dbReference type="Pfam" id="PF00933">
    <property type="entry name" value="Glyco_hydro_3"/>
    <property type="match status" value="1"/>
</dbReference>
<dbReference type="Gene3D" id="3.20.20.300">
    <property type="entry name" value="Glycoside hydrolase, family 3, N-terminal domain"/>
    <property type="match status" value="1"/>
</dbReference>
<dbReference type="SUPFAM" id="SSF52279">
    <property type="entry name" value="Beta-D-glucan exohydrolase, C-terminal domain"/>
    <property type="match status" value="1"/>
</dbReference>
<dbReference type="InterPro" id="IPR013783">
    <property type="entry name" value="Ig-like_fold"/>
</dbReference>
<protein>
    <recommendedName>
        <fullName evidence="7">Beta-D-glucoside glucohydrolase</fullName>
    </recommendedName>
    <alternativeName>
        <fullName evidence="5">Cellobiase</fullName>
    </alternativeName>
    <alternativeName>
        <fullName evidence="6">Gentiobiase</fullName>
    </alternativeName>
</protein>
<evidence type="ECO:0000256" key="3">
    <source>
        <dbReference type="ARBA" id="ARBA00023277"/>
    </source>
</evidence>
<dbReference type="EMBL" id="AWFF01000001">
    <property type="protein sequence ID" value="KCZ57201.1"/>
    <property type="molecule type" value="Genomic_DNA"/>
</dbReference>
<gene>
    <name evidence="11" type="ORF">HY29_00315</name>
</gene>
<dbReference type="GO" id="GO:0005975">
    <property type="term" value="P:carbohydrate metabolic process"/>
    <property type="evidence" value="ECO:0007669"/>
    <property type="project" value="InterPro"/>
</dbReference>
<evidence type="ECO:0000259" key="10">
    <source>
        <dbReference type="SMART" id="SM01217"/>
    </source>
</evidence>
<evidence type="ECO:0000256" key="7">
    <source>
        <dbReference type="ARBA" id="ARBA00032594"/>
    </source>
</evidence>
<dbReference type="PRINTS" id="PR00133">
    <property type="entry name" value="GLHYDRLASE3"/>
</dbReference>
<sequence>MGLGFALVGSSCATPSPQTTESVAEATPTEVPPEACKPIDSLTTASTRVKDLIAQMTLDEKLGQLNQAAGGRSKSLNSKLTPEELEKVRRGEIGSYLHVAGAEPLGELQRVAVEESRLGIPLLFAMDVVHGYRTIFPVPIAMAATWDPEDWKQAAAISADESSAAGLHWTFAPMVDIARDPRWGRIVEGAGADPYLGARMAKAQVEGYQGTDLSSPETILATTKHFGAYGAPTGGRDYGSADISEQSLMEIYMPPFYAATRAGTGSMMTAFNDIAGVPTTANETLIDGLLREKWGFDGMIVSDWNAIAELMNHGVAATREEAGVLALKAGVDMDMTSNVLPADIRNAVQADDCLMQDLDAAVARILTAKERLGLFDAPMAYHDAQREKETLLSPQHRQAARKAATRAMVLLKNKNGALPLSSSPQTIAVIGGLAEDKMTQLGSWRAQGKPEDVVSLLDGLKQNAPEGTRITYAAGAFPKGDGEATLDTAIATASAADRILLVIGEDYDLSGEARSRSDITLPRNQAALAEAMFATGKPVTIILVTGRPLAIESEAAQADAVLNTWMLGVEAGNALADVIWGKTSPAGRLPIEFPRRTGAVPHTYSEYPGGRPADPDLTKDTNRFMDIPITPLFQFGHGLSYSQFEYGELNAAASTVQTGEDIILSIPVTNTGKMDADEVIQLYMRDPYASIARPKRELRGFQRVNIPAGETRTLTFTLSPDQAAIYKSGQGWVVEPGKLEFVVGASAADIRSSTEITLTQQTITGTPASALSTRTRIE</sequence>
<evidence type="ECO:0000256" key="2">
    <source>
        <dbReference type="ARBA" id="ARBA00022801"/>
    </source>
</evidence>
<comment type="similarity">
    <text evidence="1 8">Belongs to the glycosyl hydrolase 3 family.</text>
</comment>
<dbReference type="SMART" id="SM01217">
    <property type="entry name" value="Fn3_like"/>
    <property type="match status" value="1"/>
</dbReference>
<organism evidence="11 12">
    <name type="scientific">Hyphomonas beringensis</name>
    <dbReference type="NCBI Taxonomy" id="1280946"/>
    <lineage>
        <taxon>Bacteria</taxon>
        <taxon>Pseudomonadati</taxon>
        <taxon>Pseudomonadota</taxon>
        <taxon>Alphaproteobacteria</taxon>
        <taxon>Hyphomonadales</taxon>
        <taxon>Hyphomonadaceae</taxon>
        <taxon>Hyphomonas</taxon>
    </lineage>
</organism>
<dbReference type="InterPro" id="IPR036881">
    <property type="entry name" value="Glyco_hydro_3_C_sf"/>
</dbReference>
<comment type="caution">
    <text evidence="11">The sequence shown here is derived from an EMBL/GenBank/DDBJ whole genome shotgun (WGS) entry which is preliminary data.</text>
</comment>
<dbReference type="InterPro" id="IPR001764">
    <property type="entry name" value="Glyco_hydro_3_N"/>
</dbReference>
<dbReference type="Pfam" id="PF01915">
    <property type="entry name" value="Glyco_hydro_3_C"/>
    <property type="match status" value="1"/>
</dbReference>
<dbReference type="InterPro" id="IPR019800">
    <property type="entry name" value="Glyco_hydro_3_AS"/>
</dbReference>
<dbReference type="AlphaFoldDB" id="A0A062UA42"/>
<keyword evidence="2 8" id="KW-0378">Hydrolase</keyword>
<dbReference type="Gene3D" id="3.40.50.1700">
    <property type="entry name" value="Glycoside hydrolase family 3 C-terminal domain"/>
    <property type="match status" value="1"/>
</dbReference>
<dbReference type="InterPro" id="IPR026891">
    <property type="entry name" value="Fn3-like"/>
</dbReference>
<dbReference type="InterPro" id="IPR036962">
    <property type="entry name" value="Glyco_hydro_3_N_sf"/>
</dbReference>
<dbReference type="FunFam" id="3.20.20.300:FF:000005">
    <property type="entry name" value="Periplasmic beta-glucosidase"/>
    <property type="match status" value="1"/>
</dbReference>
<dbReference type="Pfam" id="PF14310">
    <property type="entry name" value="Fn3-like"/>
    <property type="match status" value="1"/>
</dbReference>
<feature type="compositionally biased region" description="Polar residues" evidence="9">
    <location>
        <begin position="11"/>
        <end position="22"/>
    </location>
</feature>
<evidence type="ECO:0000256" key="5">
    <source>
        <dbReference type="ARBA" id="ARBA00031448"/>
    </source>
</evidence>
<evidence type="ECO:0000313" key="12">
    <source>
        <dbReference type="Proteomes" id="UP000027037"/>
    </source>
</evidence>
<evidence type="ECO:0000256" key="4">
    <source>
        <dbReference type="ARBA" id="ARBA00023295"/>
    </source>
</evidence>
<dbReference type="SUPFAM" id="SSF51445">
    <property type="entry name" value="(Trans)glycosidases"/>
    <property type="match status" value="1"/>
</dbReference>
<dbReference type="FunFam" id="2.60.40.10:FF:000495">
    <property type="entry name" value="Periplasmic beta-glucosidase"/>
    <property type="match status" value="1"/>
</dbReference>
<evidence type="ECO:0000256" key="8">
    <source>
        <dbReference type="RuleBase" id="RU361161"/>
    </source>
</evidence>
<dbReference type="PANTHER" id="PTHR42715">
    <property type="entry name" value="BETA-GLUCOSIDASE"/>
    <property type="match status" value="1"/>
</dbReference>
<evidence type="ECO:0000256" key="6">
    <source>
        <dbReference type="ARBA" id="ARBA00032194"/>
    </source>
</evidence>
<dbReference type="GO" id="GO:0008422">
    <property type="term" value="F:beta-glucosidase activity"/>
    <property type="evidence" value="ECO:0007669"/>
    <property type="project" value="UniProtKB-ARBA"/>
</dbReference>
<dbReference type="Gene3D" id="2.60.40.10">
    <property type="entry name" value="Immunoglobulins"/>
    <property type="match status" value="1"/>
</dbReference>
<keyword evidence="4 8" id="KW-0326">Glycosidase</keyword>
<dbReference type="PANTHER" id="PTHR42715:SF10">
    <property type="entry name" value="BETA-GLUCOSIDASE"/>
    <property type="match status" value="1"/>
</dbReference>
<feature type="region of interest" description="Disordered" evidence="9">
    <location>
        <begin position="10"/>
        <end position="38"/>
    </location>
</feature>
<evidence type="ECO:0000256" key="9">
    <source>
        <dbReference type="SAM" id="MobiDB-lite"/>
    </source>
</evidence>
<dbReference type="STRING" id="1280946.HY29_00315"/>
<dbReference type="eggNOG" id="COG1472">
    <property type="taxonomic scope" value="Bacteria"/>
</dbReference>
<dbReference type="PROSITE" id="PS00775">
    <property type="entry name" value="GLYCOSYL_HYDROL_F3"/>
    <property type="match status" value="1"/>
</dbReference>
<dbReference type="PATRIC" id="fig|1280946.3.peg.63"/>
<feature type="domain" description="Fibronectin type III-like" evidence="10">
    <location>
        <begin position="678"/>
        <end position="747"/>
    </location>
</feature>
<dbReference type="Proteomes" id="UP000027037">
    <property type="component" value="Unassembled WGS sequence"/>
</dbReference>
<reference evidence="11 12" key="1">
    <citation type="journal article" date="2014" name="Antonie Van Leeuwenhoek">
        <title>Hyphomonas beringensis sp. nov. and Hyphomonas chukchiensis sp. nov., isolated from surface seawater of the Bering Sea and Chukchi Sea.</title>
        <authorList>
            <person name="Li C."/>
            <person name="Lai Q."/>
            <person name="Li G."/>
            <person name="Dong C."/>
            <person name="Wang J."/>
            <person name="Liao Y."/>
            <person name="Shao Z."/>
        </authorList>
    </citation>
    <scope>NUCLEOTIDE SEQUENCE [LARGE SCALE GENOMIC DNA]</scope>
    <source>
        <strain evidence="11 12">25B14_1</strain>
    </source>
</reference>
<name>A0A062UA42_9PROT</name>
<evidence type="ECO:0000313" key="11">
    <source>
        <dbReference type="EMBL" id="KCZ57201.1"/>
    </source>
</evidence>
<dbReference type="InterPro" id="IPR017853">
    <property type="entry name" value="GH"/>
</dbReference>
<dbReference type="OrthoDB" id="9781691at2"/>
<proteinExistence type="inferred from homology"/>
<keyword evidence="12" id="KW-1185">Reference proteome</keyword>
<accession>A0A062UA42</accession>